<dbReference type="RefSeq" id="XP_018039914.1">
    <property type="nucleotide sequence ID" value="XM_018177554.1"/>
</dbReference>
<dbReference type="Pfam" id="PF13649">
    <property type="entry name" value="Methyltransf_25"/>
    <property type="match status" value="1"/>
</dbReference>
<dbReference type="PANTHER" id="PTHR35897:SF1">
    <property type="entry name" value="METHYLTRANSFERASE AUSD"/>
    <property type="match status" value="1"/>
</dbReference>
<protein>
    <recommendedName>
        <fullName evidence="5">Methyltransferase domain-containing protein</fullName>
    </recommendedName>
</protein>
<dbReference type="InterPro" id="IPR041698">
    <property type="entry name" value="Methyltransf_25"/>
</dbReference>
<dbReference type="InterPro" id="IPR029063">
    <property type="entry name" value="SAM-dependent_MTases_sf"/>
</dbReference>
<evidence type="ECO:0000313" key="6">
    <source>
        <dbReference type="EMBL" id="OAG09549.1"/>
    </source>
</evidence>
<feature type="domain" description="Methyltransferase" evidence="5">
    <location>
        <begin position="108"/>
        <end position="207"/>
    </location>
</feature>
<reference evidence="6 7" key="1">
    <citation type="submission" date="2016-05" db="EMBL/GenBank/DDBJ databases">
        <title>Comparative analysis of secretome profiles of manganese(II)-oxidizing ascomycete fungi.</title>
        <authorList>
            <consortium name="DOE Joint Genome Institute"/>
            <person name="Zeiner C.A."/>
            <person name="Purvine S.O."/>
            <person name="Zink E.M."/>
            <person name="Wu S."/>
            <person name="Pasa-Tolic L."/>
            <person name="Chaput D.L."/>
            <person name="Haridas S."/>
            <person name="Grigoriev I.V."/>
            <person name="Santelli C.M."/>
            <person name="Hansel C.M."/>
        </authorList>
    </citation>
    <scope>NUCLEOTIDE SEQUENCE [LARGE SCALE GENOMIC DNA]</scope>
    <source>
        <strain evidence="6 7">AP3s5-JAC2a</strain>
    </source>
</reference>
<sequence length="299" mass="33872">MSLNKTPDLSVAANLLKGSPWENLPLDKLPWYSPEIEEITPQAQELFEKYSNVEPEKVKAHIKELRDKAYVVFPYPCLARWAFLELSVSLSRQYPEVLERVRNGDKYLDLGCCVGQDIRKLVFDGAPSENTFGSDLEKNFMDIGYDLFLDKQTLKTTFIAADIFDEDSDMKQIAGDIDIIHAASFLHLFDEEGQHKACENIVKLLKSKPGSLFIGRQIGNSESGVHVGLIDSSKKRYRHNAESFEQMWKSVGEKTGTKWKVEARLEDRDLHAVAEKMGLESATIPPGSKWLSFAVRRGE</sequence>
<dbReference type="GeneID" id="28761040"/>
<keyword evidence="3" id="KW-0949">S-adenosyl-L-methionine</keyword>
<evidence type="ECO:0000313" key="7">
    <source>
        <dbReference type="Proteomes" id="UP000077069"/>
    </source>
</evidence>
<dbReference type="InParanoid" id="A0A177CS03"/>
<dbReference type="OrthoDB" id="2094832at2759"/>
<dbReference type="PANTHER" id="PTHR35897">
    <property type="entry name" value="METHYLTRANSFERASE AUSD"/>
    <property type="match status" value="1"/>
</dbReference>
<gene>
    <name evidence="6" type="ORF">CC84DRAFT_1160681</name>
</gene>
<dbReference type="Gene3D" id="3.40.50.150">
    <property type="entry name" value="Vaccinia Virus protein VP39"/>
    <property type="match status" value="1"/>
</dbReference>
<keyword evidence="7" id="KW-1185">Reference proteome</keyword>
<evidence type="ECO:0000256" key="3">
    <source>
        <dbReference type="ARBA" id="ARBA00022691"/>
    </source>
</evidence>
<comment type="pathway">
    <text evidence="1">Secondary metabolite biosynthesis.</text>
</comment>
<proteinExistence type="inferred from homology"/>
<dbReference type="STRING" id="1460663.A0A177CS03"/>
<dbReference type="InterPro" id="IPR051654">
    <property type="entry name" value="Meroterpenoid_MTases"/>
</dbReference>
<comment type="similarity">
    <text evidence="4">Belongs to the class I-like SAM-binding methyltransferase superfamily.</text>
</comment>
<evidence type="ECO:0000259" key="5">
    <source>
        <dbReference type="Pfam" id="PF13649"/>
    </source>
</evidence>
<dbReference type="EMBL" id="KV441549">
    <property type="protein sequence ID" value="OAG09549.1"/>
    <property type="molecule type" value="Genomic_DNA"/>
</dbReference>
<name>A0A177CS03_9PLEO</name>
<dbReference type="AlphaFoldDB" id="A0A177CS03"/>
<dbReference type="GO" id="GO:0016740">
    <property type="term" value="F:transferase activity"/>
    <property type="evidence" value="ECO:0007669"/>
    <property type="project" value="UniProtKB-KW"/>
</dbReference>
<evidence type="ECO:0000256" key="4">
    <source>
        <dbReference type="ARBA" id="ARBA00038314"/>
    </source>
</evidence>
<dbReference type="SUPFAM" id="SSF53335">
    <property type="entry name" value="S-adenosyl-L-methionine-dependent methyltransferases"/>
    <property type="match status" value="1"/>
</dbReference>
<evidence type="ECO:0000256" key="2">
    <source>
        <dbReference type="ARBA" id="ARBA00022679"/>
    </source>
</evidence>
<accession>A0A177CS03</accession>
<dbReference type="Proteomes" id="UP000077069">
    <property type="component" value="Unassembled WGS sequence"/>
</dbReference>
<evidence type="ECO:0000256" key="1">
    <source>
        <dbReference type="ARBA" id="ARBA00005179"/>
    </source>
</evidence>
<keyword evidence="2" id="KW-0808">Transferase</keyword>
<organism evidence="6 7">
    <name type="scientific">Paraphaeosphaeria sporulosa</name>
    <dbReference type="NCBI Taxonomy" id="1460663"/>
    <lineage>
        <taxon>Eukaryota</taxon>
        <taxon>Fungi</taxon>
        <taxon>Dikarya</taxon>
        <taxon>Ascomycota</taxon>
        <taxon>Pezizomycotina</taxon>
        <taxon>Dothideomycetes</taxon>
        <taxon>Pleosporomycetidae</taxon>
        <taxon>Pleosporales</taxon>
        <taxon>Massarineae</taxon>
        <taxon>Didymosphaeriaceae</taxon>
        <taxon>Paraphaeosphaeria</taxon>
    </lineage>
</organism>